<name>H6N9A3_9BACL</name>
<reference evidence="2 3" key="1">
    <citation type="journal article" date="2012" name="J. Bacteriol.">
        <title>Complete Genome Sequence of Paenibacillus mucilaginosus 3016, a Bacterium Functional as Microbial Fertilizer.</title>
        <authorList>
            <person name="Ma M."/>
            <person name="Wang Z."/>
            <person name="Li L."/>
            <person name="Jiang X."/>
            <person name="Guan D."/>
            <person name="Cao F."/>
            <person name="Chen H."/>
            <person name="Wang X."/>
            <person name="Shen D."/>
            <person name="Du B."/>
            <person name="Li J."/>
        </authorList>
    </citation>
    <scope>NUCLEOTIDE SEQUENCE [LARGE SCALE GENOMIC DNA]</scope>
    <source>
        <strain evidence="2 3">3016</strain>
    </source>
</reference>
<dbReference type="AlphaFoldDB" id="H6N9A3"/>
<keyword evidence="1" id="KW-1133">Transmembrane helix</keyword>
<gene>
    <name evidence="2" type="ORF">PM3016_905</name>
</gene>
<keyword evidence="1" id="KW-0812">Transmembrane</keyword>
<evidence type="ECO:0000313" key="3">
    <source>
        <dbReference type="Proteomes" id="UP000007523"/>
    </source>
</evidence>
<dbReference type="RefSeq" id="WP_014368600.1">
    <property type="nucleotide sequence ID" value="NC_016935.1"/>
</dbReference>
<dbReference type="Proteomes" id="UP000007523">
    <property type="component" value="Chromosome"/>
</dbReference>
<organism evidence="2 3">
    <name type="scientific">Paenibacillus mucilaginosus 3016</name>
    <dbReference type="NCBI Taxonomy" id="1116391"/>
    <lineage>
        <taxon>Bacteria</taxon>
        <taxon>Bacillati</taxon>
        <taxon>Bacillota</taxon>
        <taxon>Bacilli</taxon>
        <taxon>Bacillales</taxon>
        <taxon>Paenibacillaceae</taxon>
        <taxon>Paenibacillus</taxon>
    </lineage>
</organism>
<sequence>MSKKGGRLRRTLKREEGGVHILLLGFFGIAFAVLLWVTVFNWLMQTGSLGKAKSVLNHAAHAASLSIDEAEAAHGRLVWDEAAGTESFYRSLRLNLKLDEELRPEAGSMLQEAPAVQLLEFVTNPTYPYVVRRSVTIQEGGAGRTTRNVEVTVYGPSVVAVLEIHRPLLGKGRSEPSLISSVASVRMR</sequence>
<evidence type="ECO:0000313" key="2">
    <source>
        <dbReference type="EMBL" id="AFC27849.1"/>
    </source>
</evidence>
<feature type="transmembrane region" description="Helical" evidence="1">
    <location>
        <begin position="21"/>
        <end position="44"/>
    </location>
</feature>
<keyword evidence="1" id="KW-0472">Membrane</keyword>
<dbReference type="STRING" id="1116391.PM3016_905"/>
<dbReference type="HOGENOM" id="CLU_1439768_0_0_9"/>
<dbReference type="KEGG" id="pmq:PM3016_905"/>
<keyword evidence="3" id="KW-1185">Reference proteome</keyword>
<evidence type="ECO:0000256" key="1">
    <source>
        <dbReference type="SAM" id="Phobius"/>
    </source>
</evidence>
<accession>H6N9A3</accession>
<protein>
    <submittedName>
        <fullName evidence="2">Uncharacterized protein</fullName>
    </submittedName>
</protein>
<dbReference type="EMBL" id="CP003235">
    <property type="protein sequence ID" value="AFC27849.1"/>
    <property type="molecule type" value="Genomic_DNA"/>
</dbReference>
<proteinExistence type="predicted"/>